<evidence type="ECO:0000256" key="7">
    <source>
        <dbReference type="ARBA" id="ARBA00023326"/>
    </source>
</evidence>
<feature type="binding site" evidence="9">
    <location>
        <position position="464"/>
    </location>
    <ligand>
        <name>substrate</name>
    </ligand>
</feature>
<dbReference type="PANTHER" id="PTHR31352:SF3">
    <property type="entry name" value="INACTIVE BETA-AMYLASE 9"/>
    <property type="match status" value="1"/>
</dbReference>
<comment type="catalytic activity">
    <reaction evidence="1 10">
        <text>Hydrolysis of (1-&gt;4)-alpha-D-glucosidic linkages in polysaccharides so as to remove successive maltose units from the non-reducing ends of the chains.</text>
        <dbReference type="EC" id="3.2.1.2"/>
    </reaction>
</comment>
<dbReference type="InterPro" id="IPR018238">
    <property type="entry name" value="Glyco_hydro_14_CS"/>
</dbReference>
<proteinExistence type="inferred from homology"/>
<keyword evidence="4 10" id="KW-0378">Hydrolase</keyword>
<dbReference type="EMBL" id="DF236983">
    <property type="protein sequence ID" value="GAQ79600.1"/>
    <property type="molecule type" value="Genomic_DNA"/>
</dbReference>
<keyword evidence="13" id="KW-1185">Reference proteome</keyword>
<comment type="similarity">
    <text evidence="2 10">Belongs to the glycosyl hydrolase 14 family.</text>
</comment>
<organism evidence="12 13">
    <name type="scientific">Klebsormidium nitens</name>
    <name type="common">Green alga</name>
    <name type="synonym">Ulothrix nitens</name>
    <dbReference type="NCBI Taxonomy" id="105231"/>
    <lineage>
        <taxon>Eukaryota</taxon>
        <taxon>Viridiplantae</taxon>
        <taxon>Streptophyta</taxon>
        <taxon>Klebsormidiophyceae</taxon>
        <taxon>Klebsormidiales</taxon>
        <taxon>Klebsormidiaceae</taxon>
        <taxon>Klebsormidium</taxon>
    </lineage>
</organism>
<feature type="binding site" evidence="9">
    <location>
        <position position="141"/>
    </location>
    <ligand>
        <name>substrate</name>
    </ligand>
</feature>
<dbReference type="Pfam" id="PF01373">
    <property type="entry name" value="Glyco_hydro_14"/>
    <property type="match status" value="1"/>
</dbReference>
<feature type="binding site" evidence="9">
    <location>
        <position position="93"/>
    </location>
    <ligand>
        <name>substrate</name>
    </ligand>
</feature>
<evidence type="ECO:0000256" key="1">
    <source>
        <dbReference type="ARBA" id="ARBA00000546"/>
    </source>
</evidence>
<evidence type="ECO:0000256" key="9">
    <source>
        <dbReference type="PIRSR" id="PIRSR601554-2"/>
    </source>
</evidence>
<dbReference type="OMA" id="SNDREMC"/>
<dbReference type="OrthoDB" id="1660156at2759"/>
<reference evidence="12 13" key="1">
    <citation type="journal article" date="2014" name="Nat. Commun.">
        <title>Klebsormidium flaccidum genome reveals primary factors for plant terrestrial adaptation.</title>
        <authorList>
            <person name="Hori K."/>
            <person name="Maruyama F."/>
            <person name="Fujisawa T."/>
            <person name="Togashi T."/>
            <person name="Yamamoto N."/>
            <person name="Seo M."/>
            <person name="Sato S."/>
            <person name="Yamada T."/>
            <person name="Mori H."/>
            <person name="Tajima N."/>
            <person name="Moriyama T."/>
            <person name="Ikeuchi M."/>
            <person name="Watanabe M."/>
            <person name="Wada H."/>
            <person name="Kobayashi K."/>
            <person name="Saito M."/>
            <person name="Masuda T."/>
            <person name="Sasaki-Sekimoto Y."/>
            <person name="Mashiguchi K."/>
            <person name="Awai K."/>
            <person name="Shimojima M."/>
            <person name="Masuda S."/>
            <person name="Iwai M."/>
            <person name="Nobusawa T."/>
            <person name="Narise T."/>
            <person name="Kondo S."/>
            <person name="Saito H."/>
            <person name="Sato R."/>
            <person name="Murakawa M."/>
            <person name="Ihara Y."/>
            <person name="Oshima-Yamada Y."/>
            <person name="Ohtaka K."/>
            <person name="Satoh M."/>
            <person name="Sonobe K."/>
            <person name="Ishii M."/>
            <person name="Ohtani R."/>
            <person name="Kanamori-Sato M."/>
            <person name="Honoki R."/>
            <person name="Miyazaki D."/>
            <person name="Mochizuki H."/>
            <person name="Umetsu J."/>
            <person name="Higashi K."/>
            <person name="Shibata D."/>
            <person name="Kamiya Y."/>
            <person name="Sato N."/>
            <person name="Nakamura Y."/>
            <person name="Tabata S."/>
            <person name="Ida S."/>
            <person name="Kurokawa K."/>
            <person name="Ohta H."/>
        </authorList>
    </citation>
    <scope>NUCLEOTIDE SEQUENCE [LARGE SCALE GENOMIC DNA]</scope>
    <source>
        <strain evidence="12 13">NIES-2285</strain>
    </source>
</reference>
<evidence type="ECO:0000256" key="8">
    <source>
        <dbReference type="PIRSR" id="PIRSR601554-1"/>
    </source>
</evidence>
<dbReference type="SUPFAM" id="SSF51445">
    <property type="entry name" value="(Trans)glycosidases"/>
    <property type="match status" value="1"/>
</dbReference>
<dbReference type="AlphaFoldDB" id="A0A1Y1HLU7"/>
<protein>
    <recommendedName>
        <fullName evidence="3 10">Beta-amylase</fullName>
        <ecNumber evidence="3 10">3.2.1.2</ecNumber>
    </recommendedName>
</protein>
<dbReference type="Proteomes" id="UP000054558">
    <property type="component" value="Unassembled WGS sequence"/>
</dbReference>
<keyword evidence="7 10" id="KW-0624">Polysaccharide degradation</keyword>
<dbReference type="PRINTS" id="PR00750">
    <property type="entry name" value="BETAAMYLASE"/>
</dbReference>
<keyword evidence="6 10" id="KW-0326">Glycosidase</keyword>
<feature type="binding site" evidence="9">
    <location>
        <begin position="429"/>
        <end position="430"/>
    </location>
    <ligand>
        <name>substrate</name>
    </ligand>
</feature>
<evidence type="ECO:0000256" key="10">
    <source>
        <dbReference type="RuleBase" id="RU000509"/>
    </source>
</evidence>
<evidence type="ECO:0000313" key="13">
    <source>
        <dbReference type="Proteomes" id="UP000054558"/>
    </source>
</evidence>
<dbReference type="PROSITE" id="PS00679">
    <property type="entry name" value="BETA_AMYLASE_2"/>
    <property type="match status" value="1"/>
</dbReference>
<name>A0A1Y1HLU7_KLENI</name>
<dbReference type="GO" id="GO:0016161">
    <property type="term" value="F:beta-amylase activity"/>
    <property type="evidence" value="ECO:0000318"/>
    <property type="project" value="GO_Central"/>
</dbReference>
<dbReference type="InterPro" id="IPR017853">
    <property type="entry name" value="GH"/>
</dbReference>
<keyword evidence="5 10" id="KW-0119">Carbohydrate metabolism</keyword>
<feature type="region of interest" description="Disordered" evidence="11">
    <location>
        <begin position="493"/>
        <end position="512"/>
    </location>
</feature>
<evidence type="ECO:0000313" key="12">
    <source>
        <dbReference type="EMBL" id="GAQ79600.1"/>
    </source>
</evidence>
<evidence type="ECO:0000256" key="2">
    <source>
        <dbReference type="ARBA" id="ARBA00005652"/>
    </source>
</evidence>
<feature type="binding site" evidence="9">
    <location>
        <position position="338"/>
    </location>
    <ligand>
        <name>substrate</name>
    </ligand>
</feature>
<evidence type="ECO:0000256" key="3">
    <source>
        <dbReference type="ARBA" id="ARBA00012594"/>
    </source>
</evidence>
<dbReference type="PROSITE" id="PS00506">
    <property type="entry name" value="BETA_AMYLASE_1"/>
    <property type="match status" value="1"/>
</dbReference>
<evidence type="ECO:0000256" key="6">
    <source>
        <dbReference type="ARBA" id="ARBA00023295"/>
    </source>
</evidence>
<feature type="active site" description="Proton donor" evidence="8">
    <location>
        <position position="225"/>
    </location>
</feature>
<evidence type="ECO:0000256" key="5">
    <source>
        <dbReference type="ARBA" id="ARBA00023277"/>
    </source>
</evidence>
<evidence type="ECO:0000256" key="4">
    <source>
        <dbReference type="ARBA" id="ARBA00022801"/>
    </source>
</evidence>
<dbReference type="InterPro" id="IPR001554">
    <property type="entry name" value="Glyco_hydro_14"/>
</dbReference>
<feature type="active site" description="Proton acceptor" evidence="8">
    <location>
        <position position="428"/>
    </location>
</feature>
<feature type="binding site" evidence="9">
    <location>
        <position position="133"/>
    </location>
    <ligand>
        <name>substrate</name>
    </ligand>
</feature>
<dbReference type="EC" id="3.2.1.2" evidence="3 10"/>
<accession>A0A1Y1HLU7</accession>
<dbReference type="PANTHER" id="PTHR31352">
    <property type="entry name" value="BETA-AMYLASE 1, CHLOROPLASTIC"/>
    <property type="match status" value="1"/>
</dbReference>
<evidence type="ECO:0000256" key="11">
    <source>
        <dbReference type="SAM" id="MobiDB-lite"/>
    </source>
</evidence>
<gene>
    <name evidence="12" type="ORF">KFL_000340040</name>
</gene>
<feature type="compositionally biased region" description="Basic and acidic residues" evidence="11">
    <location>
        <begin position="493"/>
        <end position="502"/>
    </location>
</feature>
<dbReference type="STRING" id="105231.A0A1Y1HLU7"/>
<dbReference type="Gene3D" id="3.20.20.80">
    <property type="entry name" value="Glycosidases"/>
    <property type="match status" value="1"/>
</dbReference>
<feature type="binding site" evidence="9">
    <location>
        <position position="390"/>
    </location>
    <ligand>
        <name>substrate</name>
    </ligand>
</feature>
<feature type="binding site" evidence="9">
    <location>
        <position position="343"/>
    </location>
    <ligand>
        <name>substrate</name>
    </ligand>
</feature>
<dbReference type="GO" id="GO:0005983">
    <property type="term" value="P:starch catabolic process"/>
    <property type="evidence" value="ECO:0000318"/>
    <property type="project" value="GO_Central"/>
</dbReference>
<sequence>MSSGTPPPYRIRAKSRGVYHEEKLSNNTIHFSPLPGSGPQVLSREPLVQNHVPIYVMLPLDTVTIVNTLNHVKALNAGLRALKSIGVAGVMVDVWWGIVEADGPRQYDWSAYMALIKMVHSMGLKVQAVMSFHACGGNVGDSCLVSLPYWVLQEAEKNPEVLYTDQNGNRNGEYLSLGVDCLPLFEGRSPVQIYHDFMESFRDTFHQYLGDCIVEVAVGMGPAGELRYPSYPEGDGRWRFPGIGEFQCYDKYMMANLRACAAAVGRPEWGLRGPHNSGNYNNWPDETGFFNQHSGAYMNEYGDFFLSWYAENLAAHGDRVLGAAAAVFQGTGVVLAGKLAGVHWWNRHPSHAAELTAGYYSCRGKNLVRKEGYERIVRVFAKHEAVLNFTCVEMADNEQPPEAMCSPERLLLKVRQTAARYGVPVSGENALPRYDLSAHRMIKHNVHRKDMRNLPRMVAFTFLRMGESLFQTDHWRLFVEFVRNMDKRELLEDPKKPRKEGQHGVPHSVDVRKNTQVLQMQL</sequence>